<protein>
    <submittedName>
        <fullName evidence="1">ArsR family transcriptional regulator</fullName>
    </submittedName>
</protein>
<dbReference type="InterPro" id="IPR036390">
    <property type="entry name" value="WH_DNA-bd_sf"/>
</dbReference>
<reference evidence="1 2" key="1">
    <citation type="submission" date="2022-12" db="EMBL/GenBank/DDBJ databases">
        <title>Draft genome sequence of Paenibacillus sp. dW9.</title>
        <authorList>
            <person name="Choi E.-W."/>
            <person name="Kim D.-U."/>
        </authorList>
    </citation>
    <scope>NUCLEOTIDE SEQUENCE [LARGE SCALE GENOMIC DNA]</scope>
    <source>
        <strain evidence="2">dW9</strain>
    </source>
</reference>
<evidence type="ECO:0000313" key="1">
    <source>
        <dbReference type="EMBL" id="MCZ8514277.1"/>
    </source>
</evidence>
<evidence type="ECO:0000313" key="2">
    <source>
        <dbReference type="Proteomes" id="UP001527882"/>
    </source>
</evidence>
<dbReference type="EMBL" id="JAQAGZ010000011">
    <property type="protein sequence ID" value="MCZ8514277.1"/>
    <property type="molecule type" value="Genomic_DNA"/>
</dbReference>
<proteinExistence type="predicted"/>
<accession>A0ABT4QBL0</accession>
<sequence>MRLAKATEVSITGFRDHTVRRKKSAISFGTMAISACLNDYPSVFRRHLNSLEKDGLIECDRIVHQAMGRPTAVYRLTDAAEDLFPKKYHLLALDLLHELIQETGPDMVDVLFKRRKGTLQQKYAEQIKGKKLEDRVAVLADIQNESGYMAKWEKLESSNDEEEFIITEHNCPISHIANQYEHACNCELDLFESLLDADVKRSTCLAKGDHNCTYKIKPRLKDRSTT</sequence>
<name>A0ABT4QBL0_9BACL</name>
<organism evidence="1 2">
    <name type="scientific">Paenibacillus gyeongsangnamensis</name>
    <dbReference type="NCBI Taxonomy" id="3388067"/>
    <lineage>
        <taxon>Bacteria</taxon>
        <taxon>Bacillati</taxon>
        <taxon>Bacillota</taxon>
        <taxon>Bacilli</taxon>
        <taxon>Bacillales</taxon>
        <taxon>Paenibacillaceae</taxon>
        <taxon>Paenibacillus</taxon>
    </lineage>
</organism>
<dbReference type="InterPro" id="IPR036388">
    <property type="entry name" value="WH-like_DNA-bd_sf"/>
</dbReference>
<keyword evidence="2" id="KW-1185">Reference proteome</keyword>
<dbReference type="Proteomes" id="UP001527882">
    <property type="component" value="Unassembled WGS sequence"/>
</dbReference>
<dbReference type="RefSeq" id="WP_269882799.1">
    <property type="nucleotide sequence ID" value="NZ_JAQAGZ010000011.1"/>
</dbReference>
<gene>
    <name evidence="1" type="ORF">O9H85_17945</name>
</gene>
<dbReference type="SUPFAM" id="SSF46785">
    <property type="entry name" value="Winged helix' DNA-binding domain"/>
    <property type="match status" value="1"/>
</dbReference>
<comment type="caution">
    <text evidence="1">The sequence shown here is derived from an EMBL/GenBank/DDBJ whole genome shotgun (WGS) entry which is preliminary data.</text>
</comment>
<dbReference type="Gene3D" id="1.10.10.10">
    <property type="entry name" value="Winged helix-like DNA-binding domain superfamily/Winged helix DNA-binding domain"/>
    <property type="match status" value="1"/>
</dbReference>